<dbReference type="SMART" id="SM00066">
    <property type="entry name" value="GAL4"/>
    <property type="match status" value="1"/>
</dbReference>
<evidence type="ECO:0000313" key="6">
    <source>
        <dbReference type="EMBL" id="KEY72592.1"/>
    </source>
</evidence>
<dbReference type="Gene3D" id="4.10.240.10">
    <property type="entry name" value="Zn(2)-C6 fungal-type DNA-binding domain"/>
    <property type="match status" value="1"/>
</dbReference>
<proteinExistence type="predicted"/>
<dbReference type="GO" id="GO:0006351">
    <property type="term" value="P:DNA-templated transcription"/>
    <property type="evidence" value="ECO:0007669"/>
    <property type="project" value="InterPro"/>
</dbReference>
<gene>
    <name evidence="6" type="ORF">S7711_10089</name>
</gene>
<dbReference type="Pfam" id="PF04082">
    <property type="entry name" value="Fungal_trans"/>
    <property type="match status" value="1"/>
</dbReference>
<protein>
    <recommendedName>
        <fullName evidence="5">Zn(2)-C6 fungal-type domain-containing protein</fullName>
    </recommendedName>
</protein>
<evidence type="ECO:0000313" key="7">
    <source>
        <dbReference type="Proteomes" id="UP000028045"/>
    </source>
</evidence>
<keyword evidence="7" id="KW-1185">Reference proteome</keyword>
<evidence type="ECO:0000259" key="5">
    <source>
        <dbReference type="PROSITE" id="PS50048"/>
    </source>
</evidence>
<evidence type="ECO:0000256" key="4">
    <source>
        <dbReference type="SAM" id="MobiDB-lite"/>
    </source>
</evidence>
<dbReference type="PANTHER" id="PTHR31001:SF50">
    <property type="entry name" value="ZN(II)2CYS6 TRANSCRIPTION FACTOR (EUROFUNG)"/>
    <property type="match status" value="1"/>
</dbReference>
<dbReference type="CDD" id="cd12148">
    <property type="entry name" value="fungal_TF_MHR"/>
    <property type="match status" value="1"/>
</dbReference>
<dbReference type="HOGENOM" id="CLU_049756_0_0_1"/>
<dbReference type="CDD" id="cd00067">
    <property type="entry name" value="GAL4"/>
    <property type="match status" value="1"/>
</dbReference>
<dbReference type="Pfam" id="PF00172">
    <property type="entry name" value="Zn_clus"/>
    <property type="match status" value="1"/>
</dbReference>
<comment type="subcellular location">
    <subcellularLocation>
        <location evidence="1">Nucleus</location>
    </subcellularLocation>
</comment>
<feature type="domain" description="Zn(2)-C6 fungal-type" evidence="5">
    <location>
        <begin position="28"/>
        <end position="57"/>
    </location>
</feature>
<dbReference type="InterPro" id="IPR050613">
    <property type="entry name" value="Sec_Metabolite_Reg"/>
</dbReference>
<accession>A0A084B4W3</accession>
<dbReference type="SUPFAM" id="SSF57701">
    <property type="entry name" value="Zn2/Cys6 DNA-binding domain"/>
    <property type="match status" value="1"/>
</dbReference>
<reference evidence="6 7" key="1">
    <citation type="journal article" date="2014" name="BMC Genomics">
        <title>Comparative genome sequencing reveals chemotype-specific gene clusters in the toxigenic black mold Stachybotrys.</title>
        <authorList>
            <person name="Semeiks J."/>
            <person name="Borek D."/>
            <person name="Otwinowski Z."/>
            <person name="Grishin N.V."/>
        </authorList>
    </citation>
    <scope>NUCLEOTIDE SEQUENCE [LARGE SCALE GENOMIC DNA]</scope>
    <source>
        <strain evidence="7">CBS 109288 / IBT 7711</strain>
    </source>
</reference>
<evidence type="ECO:0000256" key="2">
    <source>
        <dbReference type="ARBA" id="ARBA00022723"/>
    </source>
</evidence>
<keyword evidence="2" id="KW-0479">Metal-binding</keyword>
<dbReference type="GO" id="GO:0003677">
    <property type="term" value="F:DNA binding"/>
    <property type="evidence" value="ECO:0007669"/>
    <property type="project" value="InterPro"/>
</dbReference>
<dbReference type="GO" id="GO:0008270">
    <property type="term" value="F:zinc ion binding"/>
    <property type="evidence" value="ECO:0007669"/>
    <property type="project" value="InterPro"/>
</dbReference>
<feature type="compositionally biased region" description="Polar residues" evidence="4">
    <location>
        <begin position="72"/>
        <end position="84"/>
    </location>
</feature>
<sequence>MSAIEETTIAIAATTTIALNEAPVSIWSCLNCKRRKVRCDRKKPYTNCARSATSCVYPTSGRLPRRPKRTSSDVPPQHQQSTSHGELLSRIKRVEELLNLYIAQLEGRLGNGLSSDQAEGCIIVEQSDAASLISRDKVRLLREGFEISENATADSVDTLPPVPTVTVPSAHNTAFLFHRPTPYSEPSLHNLSPLPSQMLFMWEKYLQNVDPFLKILHVPTVEQALRAKNFRMEDMDPATRALMNCISYAAVATLAEEETRLNFDADQRVLMTRFRKGAEYALAAAEFVTTADLTTVQAFTIFLSVLSCEKSTRYVWSLTGLLLRIALSMSLHKDGSSFPGIGPFETEIRRRIWWHICFLDMRADDSQVHDVLITDGMFNTERPNNVNDADIHPDMTEPVRSVDGTTDSSICLVRCKAWYLAARNMRPKE</sequence>
<evidence type="ECO:0000256" key="1">
    <source>
        <dbReference type="ARBA" id="ARBA00004123"/>
    </source>
</evidence>
<keyword evidence="3" id="KW-0539">Nucleus</keyword>
<dbReference type="InterPro" id="IPR007219">
    <property type="entry name" value="XnlR_reg_dom"/>
</dbReference>
<organism evidence="6 7">
    <name type="scientific">Stachybotrys chartarum (strain CBS 109288 / IBT 7711)</name>
    <name type="common">Toxic black mold</name>
    <name type="synonym">Stilbospora chartarum</name>
    <dbReference type="NCBI Taxonomy" id="1280523"/>
    <lineage>
        <taxon>Eukaryota</taxon>
        <taxon>Fungi</taxon>
        <taxon>Dikarya</taxon>
        <taxon>Ascomycota</taxon>
        <taxon>Pezizomycotina</taxon>
        <taxon>Sordariomycetes</taxon>
        <taxon>Hypocreomycetidae</taxon>
        <taxon>Hypocreales</taxon>
        <taxon>Stachybotryaceae</taxon>
        <taxon>Stachybotrys</taxon>
    </lineage>
</organism>
<dbReference type="GO" id="GO:0005634">
    <property type="term" value="C:nucleus"/>
    <property type="evidence" value="ECO:0007669"/>
    <property type="project" value="UniProtKB-SubCell"/>
</dbReference>
<dbReference type="InterPro" id="IPR036864">
    <property type="entry name" value="Zn2-C6_fun-type_DNA-bd_sf"/>
</dbReference>
<dbReference type="InterPro" id="IPR001138">
    <property type="entry name" value="Zn2Cys6_DnaBD"/>
</dbReference>
<dbReference type="Proteomes" id="UP000028045">
    <property type="component" value="Unassembled WGS sequence"/>
</dbReference>
<feature type="region of interest" description="Disordered" evidence="4">
    <location>
        <begin position="59"/>
        <end position="86"/>
    </location>
</feature>
<dbReference type="PANTHER" id="PTHR31001">
    <property type="entry name" value="UNCHARACTERIZED TRANSCRIPTIONAL REGULATORY PROTEIN"/>
    <property type="match status" value="1"/>
</dbReference>
<dbReference type="GO" id="GO:0000981">
    <property type="term" value="F:DNA-binding transcription factor activity, RNA polymerase II-specific"/>
    <property type="evidence" value="ECO:0007669"/>
    <property type="project" value="InterPro"/>
</dbReference>
<dbReference type="PROSITE" id="PS50048">
    <property type="entry name" value="ZN2_CY6_FUNGAL_2"/>
    <property type="match status" value="1"/>
</dbReference>
<dbReference type="OrthoDB" id="435881at2759"/>
<dbReference type="EMBL" id="KL648062">
    <property type="protein sequence ID" value="KEY72592.1"/>
    <property type="molecule type" value="Genomic_DNA"/>
</dbReference>
<dbReference type="AlphaFoldDB" id="A0A084B4W3"/>
<evidence type="ECO:0000256" key="3">
    <source>
        <dbReference type="ARBA" id="ARBA00023242"/>
    </source>
</evidence>
<name>A0A084B4W3_STACB</name>